<proteinExistence type="predicted"/>
<dbReference type="OrthoDB" id="303606at2759"/>
<dbReference type="Proteomes" id="UP000039865">
    <property type="component" value="Unassembled WGS sequence"/>
</dbReference>
<evidence type="ECO:0000256" key="2">
    <source>
        <dbReference type="ARBA" id="ARBA00023136"/>
    </source>
</evidence>
<dbReference type="Pfam" id="PF16016">
    <property type="entry name" value="VASt"/>
    <property type="match status" value="1"/>
</dbReference>
<dbReference type="EMBL" id="CCKQ01010467">
    <property type="protein sequence ID" value="CDW81981.1"/>
    <property type="molecule type" value="Genomic_DNA"/>
</dbReference>
<evidence type="ECO:0000313" key="5">
    <source>
        <dbReference type="Proteomes" id="UP000039865"/>
    </source>
</evidence>
<name>A0A078AJA6_STYLE</name>
<protein>
    <recommendedName>
        <fullName evidence="3">VASt domain-containing protein</fullName>
    </recommendedName>
</protein>
<evidence type="ECO:0000313" key="4">
    <source>
        <dbReference type="EMBL" id="CDW81981.1"/>
    </source>
</evidence>
<evidence type="ECO:0000256" key="1">
    <source>
        <dbReference type="ARBA" id="ARBA00004370"/>
    </source>
</evidence>
<dbReference type="GO" id="GO:0016020">
    <property type="term" value="C:membrane"/>
    <property type="evidence" value="ECO:0007669"/>
    <property type="project" value="UniProtKB-SubCell"/>
</dbReference>
<gene>
    <name evidence="4" type="primary">Contig14696.g15653</name>
    <name evidence="4" type="ORF">STYLEM_11006</name>
</gene>
<dbReference type="InterPro" id="IPR031968">
    <property type="entry name" value="VASt"/>
</dbReference>
<keyword evidence="2" id="KW-0472">Membrane</keyword>
<dbReference type="PANTHER" id="PTHR47666">
    <property type="entry name" value="PROTEIN VASCULAR ASSOCIATED DEATH 1, CHLOROPLASTIC"/>
    <property type="match status" value="1"/>
</dbReference>
<dbReference type="AlphaFoldDB" id="A0A078AJA6"/>
<sequence length="455" mass="53015">MLAQTDDISQFELKFIDSSNGNNIKSYNFCNVRDQQDIIMNLQGLIKLKAITESTNQVKCLQIDKELVKRLISEDFNIRKRARQRSINAIRSSNRLELSSRISNGNPLSNQAKNKCFSTEINPQNQFQTSDEDLKAQFELKYKRVLQDYIRLETLILPINVTQIFDIIFSDNATYSFKSHFEAIKSKDVTIDPNWDTKNDTSTSKMKLPSKMIKQIIPVSGVPFLSETRHEKLLRLVTKCENEFIIDIENRSLDVPFSDCFIVHERWIAFQDQTQTDRSTLAITLKLEFLKSTMFKGKITARTEEGVKQSYKQWVDLCQRGGYFDKQVIPQNQQQSEIRSKLKIMKNHGRSKSMQISIRKEQIQQTKNFTQKESLNINEIEKIQSNSPNEQNDTDSPNQIKQLEDYHTSTETYSCNKSQNTFSPLDTARLLSRNYALNMVAFDHYRFFMPLANRQ</sequence>
<comment type="subcellular location">
    <subcellularLocation>
        <location evidence="1">Membrane</location>
    </subcellularLocation>
</comment>
<dbReference type="PROSITE" id="PS51778">
    <property type="entry name" value="VAST"/>
    <property type="match status" value="1"/>
</dbReference>
<organism evidence="4 5">
    <name type="scientific">Stylonychia lemnae</name>
    <name type="common">Ciliate</name>
    <dbReference type="NCBI Taxonomy" id="5949"/>
    <lineage>
        <taxon>Eukaryota</taxon>
        <taxon>Sar</taxon>
        <taxon>Alveolata</taxon>
        <taxon>Ciliophora</taxon>
        <taxon>Intramacronucleata</taxon>
        <taxon>Spirotrichea</taxon>
        <taxon>Stichotrichia</taxon>
        <taxon>Sporadotrichida</taxon>
        <taxon>Oxytrichidae</taxon>
        <taxon>Stylonychinae</taxon>
        <taxon>Stylonychia</taxon>
    </lineage>
</organism>
<dbReference type="InParanoid" id="A0A078AJA6"/>
<accession>A0A078AJA6</accession>
<dbReference type="PANTHER" id="PTHR47666:SF1">
    <property type="entry name" value="PROTEIN VASCULAR ASSOCIATED DEATH 1, CHLOROPLASTIC"/>
    <property type="match status" value="1"/>
</dbReference>
<feature type="domain" description="VASt" evidence="3">
    <location>
        <begin position="148"/>
        <end position="322"/>
    </location>
</feature>
<evidence type="ECO:0000259" key="3">
    <source>
        <dbReference type="PROSITE" id="PS51778"/>
    </source>
</evidence>
<reference evidence="4 5" key="1">
    <citation type="submission" date="2014-06" db="EMBL/GenBank/DDBJ databases">
        <authorList>
            <person name="Swart Estienne"/>
        </authorList>
    </citation>
    <scope>NUCLEOTIDE SEQUENCE [LARGE SCALE GENOMIC DNA]</scope>
    <source>
        <strain evidence="4 5">130c</strain>
    </source>
</reference>
<keyword evidence="5" id="KW-1185">Reference proteome</keyword>